<evidence type="ECO:0000313" key="2">
    <source>
        <dbReference type="EMBL" id="USS88227.1"/>
    </source>
</evidence>
<sequence length="166" mass="19789">MANSFSVSDHIITQAEKIGKPVSNLKLQKIMYFLNVIYLLNYNKSLIDDHKFEKWAYGPVIHDVYSDYSINGSKEILEPTKHIKSRSFNDGKYKNKYYSENELKLGLDDSQFIDNNLEKFVSLNPFFLVEKSHEEPQWKDKTKPYYDDKKTILFYKDPKNKFWEHD</sequence>
<dbReference type="Proteomes" id="UP001057025">
    <property type="component" value="Chromosome"/>
</dbReference>
<protein>
    <submittedName>
        <fullName evidence="2">DUF4065 domain-containing protein</fullName>
    </submittedName>
</protein>
<evidence type="ECO:0000313" key="3">
    <source>
        <dbReference type="Proteomes" id="UP001057025"/>
    </source>
</evidence>
<dbReference type="Pfam" id="PF13274">
    <property type="entry name" value="SocA_Panacea"/>
    <property type="match status" value="1"/>
</dbReference>
<accession>A0ABY5BT06</accession>
<evidence type="ECO:0000259" key="1">
    <source>
        <dbReference type="Pfam" id="PF13274"/>
    </source>
</evidence>
<dbReference type="RefSeq" id="WP_252797513.1">
    <property type="nucleotide sequence ID" value="NZ_CP097118.1"/>
</dbReference>
<keyword evidence="3" id="KW-1185">Reference proteome</keyword>
<proteinExistence type="predicted"/>
<organism evidence="2 3">
    <name type="scientific">Fructilactobacillus hinvesii</name>
    <dbReference type="NCBI Taxonomy" id="2940300"/>
    <lineage>
        <taxon>Bacteria</taxon>
        <taxon>Bacillati</taxon>
        <taxon>Bacillota</taxon>
        <taxon>Bacilli</taxon>
        <taxon>Lactobacillales</taxon>
        <taxon>Lactobacillaceae</taxon>
        <taxon>Fructilactobacillus</taxon>
    </lineage>
</organism>
<dbReference type="EMBL" id="CP097118">
    <property type="protein sequence ID" value="USS88227.1"/>
    <property type="molecule type" value="Genomic_DNA"/>
</dbReference>
<feature type="domain" description="Antitoxin SocA-like Panacea" evidence="1">
    <location>
        <begin position="27"/>
        <end position="139"/>
    </location>
</feature>
<dbReference type="InterPro" id="IPR025272">
    <property type="entry name" value="SocA_Panacea"/>
</dbReference>
<name>A0ABY5BT06_9LACO</name>
<gene>
    <name evidence="2" type="ORF">M3M39_01755</name>
</gene>
<reference evidence="2" key="1">
    <citation type="submission" date="2022-05" db="EMBL/GenBank/DDBJ databases">
        <authorList>
            <person name="Oliphant S.A."/>
            <person name="Watson-Haigh N.S."/>
            <person name="Sumby K.M."/>
            <person name="Gardner J.M."/>
            <person name="Jiranek V."/>
        </authorList>
    </citation>
    <scope>NUCLEOTIDE SEQUENCE</scope>
    <source>
        <strain evidence="2">KI11_C11</strain>
    </source>
</reference>